<dbReference type="Proteomes" id="UP000011864">
    <property type="component" value="Chromosome"/>
</dbReference>
<protein>
    <submittedName>
        <fullName evidence="1">Uncharacterized protein</fullName>
    </submittedName>
</protein>
<dbReference type="PATRIC" id="fig|1129794.4.peg.4391"/>
<dbReference type="KEGG" id="gps:C427_4410"/>
<gene>
    <name evidence="1" type="ORF">C427_4410</name>
</gene>
<organism evidence="1 2">
    <name type="scientific">Paraglaciecola psychrophila 170</name>
    <dbReference type="NCBI Taxonomy" id="1129794"/>
    <lineage>
        <taxon>Bacteria</taxon>
        <taxon>Pseudomonadati</taxon>
        <taxon>Pseudomonadota</taxon>
        <taxon>Gammaproteobacteria</taxon>
        <taxon>Alteromonadales</taxon>
        <taxon>Alteromonadaceae</taxon>
        <taxon>Paraglaciecola</taxon>
    </lineage>
</organism>
<dbReference type="EMBL" id="CP003837">
    <property type="protein sequence ID" value="AGH46512.1"/>
    <property type="molecule type" value="Genomic_DNA"/>
</dbReference>
<reference evidence="1 2" key="1">
    <citation type="journal article" date="2013" name="Genome Announc.">
        <title>Complete Genome Sequence of Glaciecola psychrophila Strain 170T.</title>
        <authorList>
            <person name="Yin J."/>
            <person name="Chen J."/>
            <person name="Liu G."/>
            <person name="Yu Y."/>
            <person name="Song L."/>
            <person name="Wang X."/>
            <person name="Qu X."/>
        </authorList>
    </citation>
    <scope>NUCLEOTIDE SEQUENCE [LARGE SCALE GENOMIC DNA]</scope>
    <source>
        <strain evidence="1 2">170</strain>
    </source>
</reference>
<accession>K6Z281</accession>
<name>K6Z281_9ALTE</name>
<proteinExistence type="predicted"/>
<dbReference type="HOGENOM" id="CLU_3237233_0_0_6"/>
<evidence type="ECO:0000313" key="1">
    <source>
        <dbReference type="EMBL" id="AGH46512.1"/>
    </source>
</evidence>
<dbReference type="AlphaFoldDB" id="K6Z281"/>
<keyword evidence="2" id="KW-1185">Reference proteome</keyword>
<sequence length="43" mass="4972">MKSVVQSMNTLAFAQLKYPFFWNMVLSLTIQKTYSQLTEAIKA</sequence>
<evidence type="ECO:0000313" key="2">
    <source>
        <dbReference type="Proteomes" id="UP000011864"/>
    </source>
</evidence>